<dbReference type="EMBL" id="JBBNAG010000009">
    <property type="protein sequence ID" value="KAK9105113.1"/>
    <property type="molecule type" value="Genomic_DNA"/>
</dbReference>
<organism evidence="1 2">
    <name type="scientific">Stephania cephalantha</name>
    <dbReference type="NCBI Taxonomy" id="152367"/>
    <lineage>
        <taxon>Eukaryota</taxon>
        <taxon>Viridiplantae</taxon>
        <taxon>Streptophyta</taxon>
        <taxon>Embryophyta</taxon>
        <taxon>Tracheophyta</taxon>
        <taxon>Spermatophyta</taxon>
        <taxon>Magnoliopsida</taxon>
        <taxon>Ranunculales</taxon>
        <taxon>Menispermaceae</taxon>
        <taxon>Menispermoideae</taxon>
        <taxon>Cissampelideae</taxon>
        <taxon>Stephania</taxon>
    </lineage>
</organism>
<accession>A0AAP0FD02</accession>
<comment type="caution">
    <text evidence="1">The sequence shown here is derived from an EMBL/GenBank/DDBJ whole genome shotgun (WGS) entry which is preliminary data.</text>
</comment>
<reference evidence="1 2" key="1">
    <citation type="submission" date="2024-01" db="EMBL/GenBank/DDBJ databases">
        <title>Genome assemblies of Stephania.</title>
        <authorList>
            <person name="Yang L."/>
        </authorList>
    </citation>
    <scope>NUCLEOTIDE SEQUENCE [LARGE SCALE GENOMIC DNA]</scope>
    <source>
        <strain evidence="1">JXDWG</strain>
        <tissue evidence="1">Leaf</tissue>
    </source>
</reference>
<dbReference type="Proteomes" id="UP001419268">
    <property type="component" value="Unassembled WGS sequence"/>
</dbReference>
<gene>
    <name evidence="1" type="ORF">Scep_021957</name>
</gene>
<proteinExistence type="predicted"/>
<evidence type="ECO:0000313" key="1">
    <source>
        <dbReference type="EMBL" id="KAK9105113.1"/>
    </source>
</evidence>
<dbReference type="AlphaFoldDB" id="A0AAP0FD02"/>
<evidence type="ECO:0000313" key="2">
    <source>
        <dbReference type="Proteomes" id="UP001419268"/>
    </source>
</evidence>
<name>A0AAP0FD02_9MAGN</name>
<sequence>MGCERLRPLHYSGWGDVEGVGEVHPYCLGGPGCTVVAQAFTEKQLSRLPLHLELTVSSLTPGLPLAPDVPFSASLTRDLLLAPAAPLSPSLHGLLAMTHQSPRMRLKRANSAERISDVLGVNGGLVHGGAQFVGFGPSHYDDGCRSVEHQLGKEKIDEFGDFLLPILLDLGFLKWPKPNPLQSEPNRNRAQAQAGLFFKRVAQARLYVHGFGQTGQGLESIIRSMSNQHETPSLSSLIPVGQDCNRDVLV</sequence>
<keyword evidence="2" id="KW-1185">Reference proteome</keyword>
<protein>
    <submittedName>
        <fullName evidence="1">Uncharacterized protein</fullName>
    </submittedName>
</protein>